<keyword evidence="1" id="KW-0175">Coiled coil</keyword>
<dbReference type="GO" id="GO:0019867">
    <property type="term" value="C:outer membrane"/>
    <property type="evidence" value="ECO:0007669"/>
    <property type="project" value="InterPro"/>
</dbReference>
<feature type="coiled-coil region" evidence="1">
    <location>
        <begin position="65"/>
        <end position="92"/>
    </location>
</feature>
<evidence type="ECO:0000259" key="2">
    <source>
        <dbReference type="Pfam" id="PF05662"/>
    </source>
</evidence>
<organism evidence="3">
    <name type="scientific">Neisseria leonii</name>
    <dbReference type="NCBI Taxonomy" id="2995413"/>
    <lineage>
        <taxon>Bacteria</taxon>
        <taxon>Pseudomonadati</taxon>
        <taxon>Pseudomonadota</taxon>
        <taxon>Betaproteobacteria</taxon>
        <taxon>Neisseriales</taxon>
        <taxon>Neisseriaceae</taxon>
        <taxon>Neisseria</taxon>
    </lineage>
</organism>
<dbReference type="Pfam" id="PF05662">
    <property type="entry name" value="YadA_stalk"/>
    <property type="match status" value="1"/>
</dbReference>
<dbReference type="SUPFAM" id="SSF101967">
    <property type="entry name" value="Adhesin YadA, collagen-binding domain"/>
    <property type="match status" value="1"/>
</dbReference>
<evidence type="ECO:0000256" key="1">
    <source>
        <dbReference type="SAM" id="Coils"/>
    </source>
</evidence>
<name>A0A9X4E845_9NEIS</name>
<evidence type="ECO:0000313" key="3">
    <source>
        <dbReference type="EMBL" id="MDD9328817.1"/>
    </source>
</evidence>
<feature type="non-terminal residue" evidence="3">
    <location>
        <position position="191"/>
    </location>
</feature>
<protein>
    <recommendedName>
        <fullName evidence="2">Trimeric autotransporter adhesin YadA-like stalk domain-containing protein</fullName>
    </recommendedName>
</protein>
<proteinExistence type="predicted"/>
<feature type="non-terminal residue" evidence="3">
    <location>
        <position position="1"/>
    </location>
</feature>
<comment type="caution">
    <text evidence="3">The sequence shown here is derived from an EMBL/GenBank/DDBJ whole genome shotgun (WGS) entry which is preliminary data.</text>
</comment>
<dbReference type="EMBL" id="JAPQFL010000026">
    <property type="protein sequence ID" value="MDD9328817.1"/>
    <property type="molecule type" value="Genomic_DNA"/>
</dbReference>
<dbReference type="AlphaFoldDB" id="A0A9X4E845"/>
<feature type="domain" description="Trimeric autotransporter adhesin YadA-like stalk" evidence="2">
    <location>
        <begin position="50"/>
        <end position="82"/>
    </location>
</feature>
<sequence length="191" mass="19244">AMNVKLSKDLKLGDNGSVVIGGTTVNNEGLKITGGPSITTGGIDAGNKVIRNVADGTEEGDAVNFKQLTEVKDAAKASTDDLEEQLNTLADTGLGFTADHGEAFTRKLDEAVNVTGGAALEDLTDDNIGVVSEPHTGSLGIKLSKNLNLGNDGSVVIGGTTVNNEGLKITGGPSITTGGIDAGNKVITNVA</sequence>
<gene>
    <name evidence="3" type="ORF">ORY91_000776</name>
</gene>
<dbReference type="Gene3D" id="2.20.70.140">
    <property type="match status" value="2"/>
</dbReference>
<dbReference type="InterPro" id="IPR008635">
    <property type="entry name" value="Coiled_stalk_dom"/>
</dbReference>
<reference evidence="3" key="1">
    <citation type="submission" date="2022-10" db="EMBL/GenBank/DDBJ databases">
        <authorList>
            <person name="Boutroux M."/>
        </authorList>
    </citation>
    <scope>NUCLEOTIDE SEQUENCE</scope>
    <source>
        <strain evidence="3">51.81</strain>
    </source>
</reference>
<dbReference type="InterPro" id="IPR011049">
    <property type="entry name" value="Serralysin-like_metalloprot_C"/>
</dbReference>
<accession>A0A9X4E845</accession>